<accession>A0ABD2LXZ3</accession>
<sequence>MQNNARTGANSGAAAIQQQTKQPTQQPIIVQQTIPQPVVTQPTIQQGFPGLIWGFPGQVHYCHYPTPISYQPQPMFGYMNTNPQQSPQTHPVYNPQYPPPYLPMGNQPFGGIGQSHGIQMWQQQVIQPLPMQQPQPCKQLTIFC</sequence>
<gene>
    <name evidence="2" type="ORF">niasHT_002707</name>
</gene>
<feature type="region of interest" description="Disordered" evidence="1">
    <location>
        <begin position="1"/>
        <end position="20"/>
    </location>
</feature>
<evidence type="ECO:0000313" key="3">
    <source>
        <dbReference type="Proteomes" id="UP001620626"/>
    </source>
</evidence>
<protein>
    <submittedName>
        <fullName evidence="2">Uncharacterized protein</fullName>
    </submittedName>
</protein>
<organism evidence="2 3">
    <name type="scientific">Heterodera trifolii</name>
    <dbReference type="NCBI Taxonomy" id="157864"/>
    <lineage>
        <taxon>Eukaryota</taxon>
        <taxon>Metazoa</taxon>
        <taxon>Ecdysozoa</taxon>
        <taxon>Nematoda</taxon>
        <taxon>Chromadorea</taxon>
        <taxon>Rhabditida</taxon>
        <taxon>Tylenchina</taxon>
        <taxon>Tylenchomorpha</taxon>
        <taxon>Tylenchoidea</taxon>
        <taxon>Heteroderidae</taxon>
        <taxon>Heteroderinae</taxon>
        <taxon>Heterodera</taxon>
    </lineage>
</organism>
<proteinExistence type="predicted"/>
<reference evidence="2 3" key="1">
    <citation type="submission" date="2024-10" db="EMBL/GenBank/DDBJ databases">
        <authorList>
            <person name="Kim D."/>
        </authorList>
    </citation>
    <scope>NUCLEOTIDE SEQUENCE [LARGE SCALE GENOMIC DNA]</scope>
    <source>
        <strain evidence="2">BH-2024</strain>
    </source>
</reference>
<evidence type="ECO:0000256" key="1">
    <source>
        <dbReference type="SAM" id="MobiDB-lite"/>
    </source>
</evidence>
<evidence type="ECO:0000313" key="2">
    <source>
        <dbReference type="EMBL" id="KAL3120108.1"/>
    </source>
</evidence>
<dbReference type="EMBL" id="JBICBT010000224">
    <property type="protein sequence ID" value="KAL3120108.1"/>
    <property type="molecule type" value="Genomic_DNA"/>
</dbReference>
<feature type="compositionally biased region" description="Polar residues" evidence="1">
    <location>
        <begin position="1"/>
        <end position="10"/>
    </location>
</feature>
<comment type="caution">
    <text evidence="2">The sequence shown here is derived from an EMBL/GenBank/DDBJ whole genome shotgun (WGS) entry which is preliminary data.</text>
</comment>
<dbReference type="AlphaFoldDB" id="A0ABD2LXZ3"/>
<dbReference type="Proteomes" id="UP001620626">
    <property type="component" value="Unassembled WGS sequence"/>
</dbReference>
<name>A0ABD2LXZ3_9BILA</name>
<keyword evidence="3" id="KW-1185">Reference proteome</keyword>